<dbReference type="Proteomes" id="UP000481033">
    <property type="component" value="Unassembled WGS sequence"/>
</dbReference>
<proteinExistence type="predicted"/>
<reference evidence="2 3" key="1">
    <citation type="journal article" date="2020" name="Microb. Ecol.">
        <title>Ecogenomics of the Marine Benthic Filamentous Cyanobacterium Adonisia.</title>
        <authorList>
            <person name="Walter J.M."/>
            <person name="Coutinho F.H."/>
            <person name="Leomil L."/>
            <person name="Hargreaves P.I."/>
            <person name="Campeao M.E."/>
            <person name="Vieira V.V."/>
            <person name="Silva B.S."/>
            <person name="Fistarol G.O."/>
            <person name="Salomon P.S."/>
            <person name="Sawabe T."/>
            <person name="Mino S."/>
            <person name="Hosokawa M."/>
            <person name="Miyashita H."/>
            <person name="Maruyama F."/>
            <person name="van Verk M.C."/>
            <person name="Dutilh B.E."/>
            <person name="Thompson C.C."/>
            <person name="Thompson F.L."/>
        </authorList>
    </citation>
    <scope>NUCLEOTIDE SEQUENCE [LARGE SCALE GENOMIC DNA]</scope>
    <source>
        <strain evidence="2 3">CCMR0081</strain>
    </source>
</reference>
<evidence type="ECO:0000256" key="1">
    <source>
        <dbReference type="SAM" id="MobiDB-lite"/>
    </source>
</evidence>
<feature type="region of interest" description="Disordered" evidence="1">
    <location>
        <begin position="1"/>
        <end position="34"/>
    </location>
</feature>
<dbReference type="EMBL" id="QXHD01000004">
    <property type="protein sequence ID" value="NEZ55939.1"/>
    <property type="molecule type" value="Genomic_DNA"/>
</dbReference>
<comment type="caution">
    <text evidence="2">The sequence shown here is derived from an EMBL/GenBank/DDBJ whole genome shotgun (WGS) entry which is preliminary data.</text>
</comment>
<sequence>MPQTPHPFGRALDIDPLDDLDDLTESDLDSADESKSPVLLNGMKILFDKAVPVSPVNLLPKISHRRDRT</sequence>
<keyword evidence="3" id="KW-1185">Reference proteome</keyword>
<feature type="compositionally biased region" description="Acidic residues" evidence="1">
    <location>
        <begin position="15"/>
        <end position="31"/>
    </location>
</feature>
<evidence type="ECO:0000313" key="2">
    <source>
        <dbReference type="EMBL" id="NEZ55939.1"/>
    </source>
</evidence>
<accession>A0A6M0RIF6</accession>
<protein>
    <submittedName>
        <fullName evidence="2">Uncharacterized protein</fullName>
    </submittedName>
</protein>
<gene>
    <name evidence="2" type="ORF">DXZ20_09695</name>
</gene>
<name>A0A6M0RIF6_9CYAN</name>
<dbReference type="AlphaFoldDB" id="A0A6M0RIF6"/>
<organism evidence="2 3">
    <name type="scientific">Adonisia turfae CCMR0081</name>
    <dbReference type="NCBI Taxonomy" id="2292702"/>
    <lineage>
        <taxon>Bacteria</taxon>
        <taxon>Bacillati</taxon>
        <taxon>Cyanobacteriota</taxon>
        <taxon>Adonisia</taxon>
        <taxon>Adonisia turfae</taxon>
    </lineage>
</organism>
<evidence type="ECO:0000313" key="3">
    <source>
        <dbReference type="Proteomes" id="UP000481033"/>
    </source>
</evidence>